<dbReference type="AlphaFoldDB" id="A0A3N4PA59"/>
<reference evidence="1 2" key="1">
    <citation type="submission" date="2018-11" db="EMBL/GenBank/DDBJ databases">
        <title>Chitinophaga lutea sp.nov., isolate from arsenic contaminated soil.</title>
        <authorList>
            <person name="Zong Y."/>
        </authorList>
    </citation>
    <scope>NUCLEOTIDE SEQUENCE [LARGE SCALE GENOMIC DNA]</scope>
    <source>
        <strain evidence="1 2">ZY74</strain>
    </source>
</reference>
<keyword evidence="2" id="KW-1185">Reference proteome</keyword>
<proteinExistence type="predicted"/>
<name>A0A3N4PA59_9BACT</name>
<organism evidence="1 2">
    <name type="scientific">Chitinophaga lutea</name>
    <dbReference type="NCBI Taxonomy" id="2488634"/>
    <lineage>
        <taxon>Bacteria</taxon>
        <taxon>Pseudomonadati</taxon>
        <taxon>Bacteroidota</taxon>
        <taxon>Chitinophagia</taxon>
        <taxon>Chitinophagales</taxon>
        <taxon>Chitinophagaceae</taxon>
        <taxon>Chitinophaga</taxon>
    </lineage>
</organism>
<dbReference type="Proteomes" id="UP000278351">
    <property type="component" value="Unassembled WGS sequence"/>
</dbReference>
<gene>
    <name evidence="1" type="ORF">EGT74_24420</name>
</gene>
<accession>A0A3N4PA59</accession>
<evidence type="ECO:0000313" key="1">
    <source>
        <dbReference type="EMBL" id="RPE05532.1"/>
    </source>
</evidence>
<comment type="caution">
    <text evidence="1">The sequence shown here is derived from an EMBL/GenBank/DDBJ whole genome shotgun (WGS) entry which is preliminary data.</text>
</comment>
<sequence>MITKVECIVIECNVCNDIYEDGNGFSVFPDNNSAHPEDNGWHVDEDVHYCPGCHEIDEDDNLIVKPSAAPATDTGEQ</sequence>
<evidence type="ECO:0000313" key="2">
    <source>
        <dbReference type="Proteomes" id="UP000278351"/>
    </source>
</evidence>
<dbReference type="EMBL" id="RPDH01000003">
    <property type="protein sequence ID" value="RPE05532.1"/>
    <property type="molecule type" value="Genomic_DNA"/>
</dbReference>
<protein>
    <submittedName>
        <fullName evidence="1">Uncharacterized protein</fullName>
    </submittedName>
</protein>